<evidence type="ECO:0000256" key="3">
    <source>
        <dbReference type="ARBA" id="ARBA00023163"/>
    </source>
</evidence>
<dbReference type="PANTHER" id="PTHR30146">
    <property type="entry name" value="LACI-RELATED TRANSCRIPTIONAL REPRESSOR"/>
    <property type="match status" value="1"/>
</dbReference>
<keyword evidence="3" id="KW-0804">Transcription</keyword>
<sequence length="378" mass="42650">MERIYRIALAFPHEHGTVRGLYKGILEYAQDFPLFTFRHTGPNDLHGVEQLTSWTGDGAIVSLNSPHSIEIADTLQCPVVNISGAFEQTGHTRVLKDHFGVGRSAAEHLAATGVTAFGYIGINNRWYSDQKFAGFQSFLKNTGYPIHYIFVDKIEDLEGEEKAFESIRDWLDGLSAPVGILLDTDALYGILNELCIERGWSIPEDLPVIGINNFSAICLTRSPSLSSIEYGDRKYGYTAMKTLHDLIVNRSSKKPEDVIIQGHKIFARQSTAFTFVDNPKLNEAIKFIRANLSKFFSMEDVIAVTNCSRRWLETAFKNHLKTTPANYIQSLRIQKARQLIADYPKLDLHEVARSCGFSSKRHMDDVFRKVENIDPSEL</sequence>
<dbReference type="PANTHER" id="PTHR30146:SF24">
    <property type="entry name" value="XYLOSE OPERON REGULATORY PROTEIN"/>
    <property type="match status" value="1"/>
</dbReference>
<keyword evidence="2" id="KW-0238">DNA-binding</keyword>
<dbReference type="InterPro" id="IPR046335">
    <property type="entry name" value="LacI/GalR-like_sensor"/>
</dbReference>
<gene>
    <name evidence="5" type="ORF">G0Q06_04595</name>
</gene>
<protein>
    <submittedName>
        <fullName evidence="5">Substrate-binding domain-containing protein</fullName>
    </submittedName>
</protein>
<evidence type="ECO:0000313" key="6">
    <source>
        <dbReference type="Proteomes" id="UP000478417"/>
    </source>
</evidence>
<dbReference type="Gene3D" id="3.40.50.2300">
    <property type="match status" value="2"/>
</dbReference>
<evidence type="ECO:0000256" key="2">
    <source>
        <dbReference type="ARBA" id="ARBA00023125"/>
    </source>
</evidence>
<dbReference type="GO" id="GO:0003700">
    <property type="term" value="F:DNA-binding transcription factor activity"/>
    <property type="evidence" value="ECO:0007669"/>
    <property type="project" value="InterPro"/>
</dbReference>
<dbReference type="InterPro" id="IPR009057">
    <property type="entry name" value="Homeodomain-like_sf"/>
</dbReference>
<comment type="caution">
    <text evidence="5">The sequence shown here is derived from an EMBL/GenBank/DDBJ whole genome shotgun (WGS) entry which is preliminary data.</text>
</comment>
<keyword evidence="1" id="KW-0805">Transcription regulation</keyword>
<keyword evidence="6" id="KW-1185">Reference proteome</keyword>
<dbReference type="SUPFAM" id="SSF46689">
    <property type="entry name" value="Homeodomain-like"/>
    <property type="match status" value="2"/>
</dbReference>
<dbReference type="AlphaFoldDB" id="A0A6B2LYH1"/>
<dbReference type="Proteomes" id="UP000478417">
    <property type="component" value="Unassembled WGS sequence"/>
</dbReference>
<dbReference type="InterPro" id="IPR018060">
    <property type="entry name" value="HTH_AraC"/>
</dbReference>
<dbReference type="SMART" id="SM00342">
    <property type="entry name" value="HTH_ARAC"/>
    <property type="match status" value="1"/>
</dbReference>
<dbReference type="SUPFAM" id="SSF53822">
    <property type="entry name" value="Periplasmic binding protein-like I"/>
    <property type="match status" value="1"/>
</dbReference>
<dbReference type="GO" id="GO:0000976">
    <property type="term" value="F:transcription cis-regulatory region binding"/>
    <property type="evidence" value="ECO:0007669"/>
    <property type="project" value="TreeGrafter"/>
</dbReference>
<dbReference type="Gene3D" id="1.10.10.60">
    <property type="entry name" value="Homeodomain-like"/>
    <property type="match status" value="1"/>
</dbReference>
<reference evidence="5 6" key="1">
    <citation type="submission" date="2020-02" db="EMBL/GenBank/DDBJ databases">
        <title>Albibacoteraceae fam. nov., the first described family within the subdivision 4 Verrucomicrobia.</title>
        <authorList>
            <person name="Xi F."/>
        </authorList>
    </citation>
    <scope>NUCLEOTIDE SEQUENCE [LARGE SCALE GENOMIC DNA]</scope>
    <source>
        <strain evidence="5 6">CK1056</strain>
    </source>
</reference>
<dbReference type="Pfam" id="PF13377">
    <property type="entry name" value="Peripla_BP_3"/>
    <property type="match status" value="1"/>
</dbReference>
<evidence type="ECO:0000313" key="5">
    <source>
        <dbReference type="EMBL" id="NDV61721.1"/>
    </source>
</evidence>
<dbReference type="Pfam" id="PF12833">
    <property type="entry name" value="HTH_18"/>
    <property type="match status" value="1"/>
</dbReference>
<accession>A0A6B2LYH1</accession>
<organism evidence="5 6">
    <name type="scientific">Oceanipulchritudo coccoides</name>
    <dbReference type="NCBI Taxonomy" id="2706888"/>
    <lineage>
        <taxon>Bacteria</taxon>
        <taxon>Pseudomonadati</taxon>
        <taxon>Verrucomicrobiota</taxon>
        <taxon>Opitutia</taxon>
        <taxon>Puniceicoccales</taxon>
        <taxon>Oceanipulchritudinaceae</taxon>
        <taxon>Oceanipulchritudo</taxon>
    </lineage>
</organism>
<dbReference type="EMBL" id="JAAGNX010000001">
    <property type="protein sequence ID" value="NDV61721.1"/>
    <property type="molecule type" value="Genomic_DNA"/>
</dbReference>
<evidence type="ECO:0000256" key="1">
    <source>
        <dbReference type="ARBA" id="ARBA00023015"/>
    </source>
</evidence>
<name>A0A6B2LYH1_9BACT</name>
<feature type="domain" description="HTH araC/xylS-type" evidence="4">
    <location>
        <begin position="282"/>
        <end position="378"/>
    </location>
</feature>
<proteinExistence type="predicted"/>
<dbReference type="PROSITE" id="PS01124">
    <property type="entry name" value="HTH_ARAC_FAMILY_2"/>
    <property type="match status" value="1"/>
</dbReference>
<dbReference type="InterPro" id="IPR028082">
    <property type="entry name" value="Peripla_BP_I"/>
</dbReference>
<dbReference type="RefSeq" id="WP_163962905.1">
    <property type="nucleotide sequence ID" value="NZ_JAAGNX010000001.1"/>
</dbReference>
<evidence type="ECO:0000259" key="4">
    <source>
        <dbReference type="PROSITE" id="PS01124"/>
    </source>
</evidence>